<comment type="caution">
    <text evidence="1">The sequence shown here is derived from an EMBL/GenBank/DDBJ whole genome shotgun (WGS) entry which is preliminary data.</text>
</comment>
<dbReference type="eggNOG" id="ENOG503305K">
    <property type="taxonomic scope" value="Bacteria"/>
</dbReference>
<dbReference type="AlphaFoldDB" id="A0A090DZJ2"/>
<reference evidence="1" key="2">
    <citation type="submission" date="2014-09" db="EMBL/GenBank/DDBJ databases">
        <title>Criblamydia sequanensis harbors a mega-plasmid encoding arsenite resistance.</title>
        <authorList>
            <person name="Bertelli C."/>
            <person name="Goesmann A."/>
            <person name="Greub G."/>
        </authorList>
    </citation>
    <scope>NUCLEOTIDE SEQUENCE [LARGE SCALE GENOMIC DNA]</scope>
    <source>
        <strain evidence="1">CRIB-18</strain>
    </source>
</reference>
<gene>
    <name evidence="1" type="ORF">CSEC_1254</name>
</gene>
<dbReference type="STRING" id="1437425.CSEC_1254"/>
<name>A0A090DZJ2_9BACT</name>
<evidence type="ECO:0000313" key="2">
    <source>
        <dbReference type="Proteomes" id="UP000031552"/>
    </source>
</evidence>
<dbReference type="RefSeq" id="WP_041017619.1">
    <property type="nucleotide sequence ID" value="NZ_CCEJ010000005.1"/>
</dbReference>
<evidence type="ECO:0000313" key="1">
    <source>
        <dbReference type="EMBL" id="CDR34074.1"/>
    </source>
</evidence>
<sequence length="216" mass="24768">MTIKTCSIFFLGWLLFLSFSCSEIRNKRASNSLEVIYGRALQENERKPIYSLSLPEGWQKIEEYPTDSLKDTTKPLGKWKKGEIILTVYNFPFSSLQERIPPHFQVDRWKKQLNAAPESILIEPQAFSGYKGLYFEGIGFLEGKPSSMMAWALSLGDGHSFTLRKIKNRTQREDDLLNNLLSDITIKATGPRPSLEEYHDEIVAIARSFETINPFP</sequence>
<dbReference type="EMBL" id="CCEJ010000005">
    <property type="protein sequence ID" value="CDR34074.1"/>
    <property type="molecule type" value="Genomic_DNA"/>
</dbReference>
<dbReference type="PROSITE" id="PS51257">
    <property type="entry name" value="PROKAR_LIPOPROTEIN"/>
    <property type="match status" value="1"/>
</dbReference>
<organism evidence="1 2">
    <name type="scientific">Candidatus Criblamydia sequanensis CRIB-18</name>
    <dbReference type="NCBI Taxonomy" id="1437425"/>
    <lineage>
        <taxon>Bacteria</taxon>
        <taxon>Pseudomonadati</taxon>
        <taxon>Chlamydiota</taxon>
        <taxon>Chlamydiia</taxon>
        <taxon>Parachlamydiales</taxon>
        <taxon>Candidatus Criblamydiaceae</taxon>
        <taxon>Candidatus Criblamydia</taxon>
    </lineage>
</organism>
<reference evidence="1" key="1">
    <citation type="submission" date="2013-12" db="EMBL/GenBank/DDBJ databases">
        <authorList>
            <person name="Linke B."/>
        </authorList>
    </citation>
    <scope>NUCLEOTIDE SEQUENCE [LARGE SCALE GENOMIC DNA]</scope>
    <source>
        <strain evidence="1">CRIB-18</strain>
    </source>
</reference>
<protein>
    <submittedName>
        <fullName evidence="1">Secreted protein</fullName>
    </submittedName>
</protein>
<accession>A0A090DZJ2</accession>
<proteinExistence type="predicted"/>
<keyword evidence="2" id="KW-1185">Reference proteome</keyword>
<dbReference type="Proteomes" id="UP000031552">
    <property type="component" value="Unassembled WGS sequence"/>
</dbReference>
<dbReference type="OrthoDB" id="21317at2"/>